<dbReference type="RefSeq" id="WP_150437856.1">
    <property type="nucleotide sequence ID" value="NZ_VYKJ01000028.1"/>
</dbReference>
<protein>
    <submittedName>
        <fullName evidence="2">TIGR03749 family integrating conjugative element protein</fullName>
    </submittedName>
</protein>
<organism evidence="2 3">
    <name type="scientific">Affinibrenneria salicis</name>
    <dbReference type="NCBI Taxonomy" id="2590031"/>
    <lineage>
        <taxon>Bacteria</taxon>
        <taxon>Pseudomonadati</taxon>
        <taxon>Pseudomonadota</taxon>
        <taxon>Gammaproteobacteria</taxon>
        <taxon>Enterobacterales</taxon>
        <taxon>Pectobacteriaceae</taxon>
        <taxon>Affinibrenneria</taxon>
    </lineage>
</organism>
<dbReference type="NCBIfam" id="TIGR03749">
    <property type="entry name" value="conj_TIGR03749"/>
    <property type="match status" value="1"/>
</dbReference>
<keyword evidence="3" id="KW-1185">Reference proteome</keyword>
<dbReference type="Proteomes" id="UP000335415">
    <property type="component" value="Unassembled WGS sequence"/>
</dbReference>
<dbReference type="OrthoDB" id="7064293at2"/>
<dbReference type="Pfam" id="PF11920">
    <property type="entry name" value="DUF3438"/>
    <property type="match status" value="1"/>
</dbReference>
<reference evidence="2 3" key="1">
    <citation type="submission" date="2019-09" db="EMBL/GenBank/DDBJ databases">
        <authorList>
            <person name="Li Y."/>
        </authorList>
    </citation>
    <scope>NUCLEOTIDE SEQUENCE [LARGE SCALE GENOMIC DNA]</scope>
    <source>
        <strain evidence="2 3">L3-3HA</strain>
    </source>
</reference>
<evidence type="ECO:0000313" key="3">
    <source>
        <dbReference type="Proteomes" id="UP000335415"/>
    </source>
</evidence>
<feature type="signal peptide" evidence="1">
    <location>
        <begin position="1"/>
        <end position="19"/>
    </location>
</feature>
<comment type="caution">
    <text evidence="2">The sequence shown here is derived from an EMBL/GenBank/DDBJ whole genome shotgun (WGS) entry which is preliminary data.</text>
</comment>
<name>A0A5J5FPU8_9GAMM</name>
<dbReference type="AlphaFoldDB" id="A0A5J5FPU8"/>
<sequence>MKKVILPLLLLFCSFFATATELVQWQRIPIPVELHVGHERVLLINKNVRVGYPAELGDKLRIQSSGGTVYLRASKPFTDTRLQLHDVESGELILLDVRAADGDALEPLELRYDEAVYRNDIPDRPDTEAPADSVAETPFPIPVALTRYAAQMLYAPLRTVEPVVGIRHAPARLPATVTTLLPTEPVTATPLAAWQLDGYSVTAIRLQNRSPGRIHLDPRALQGAFVAATFQHDWIGAQGTPQDTTVAYLVTDGGADRAILPEPPAVEKGNKGATR</sequence>
<feature type="chain" id="PRO_5023910479" evidence="1">
    <location>
        <begin position="20"/>
        <end position="275"/>
    </location>
</feature>
<dbReference type="InterPro" id="IPR021844">
    <property type="entry name" value="Integr_conj_element_PFL4704"/>
</dbReference>
<evidence type="ECO:0000313" key="2">
    <source>
        <dbReference type="EMBL" id="KAA8994636.1"/>
    </source>
</evidence>
<accession>A0A5J5FPU8</accession>
<dbReference type="EMBL" id="VYKJ01000028">
    <property type="protein sequence ID" value="KAA8994636.1"/>
    <property type="molecule type" value="Genomic_DNA"/>
</dbReference>
<gene>
    <name evidence="2" type="ORF">FJU30_26095</name>
</gene>
<evidence type="ECO:0000256" key="1">
    <source>
        <dbReference type="SAM" id="SignalP"/>
    </source>
</evidence>
<proteinExistence type="predicted"/>
<keyword evidence="1" id="KW-0732">Signal</keyword>